<sequence length="158" mass="18272">MTDLFREDAEAPLCLQSSTALASQTWVSKNLSRSYPSSEVRNSAVRWAWRYPSWTGRKSPSRLRARGPVRREGPTPAPRDHPLPLLPEAPVVLPYRPRRMDPNSFPPLVRGRRGRGVVNPFANNDKNRSGANWRNHLDFEEEEVLPRPFRMEHRIDHD</sequence>
<evidence type="ECO:0000313" key="3">
    <source>
        <dbReference type="Proteomes" id="UP001054821"/>
    </source>
</evidence>
<evidence type="ECO:0000256" key="1">
    <source>
        <dbReference type="SAM" id="MobiDB-lite"/>
    </source>
</evidence>
<feature type="compositionally biased region" description="Basic residues" evidence="1">
    <location>
        <begin position="59"/>
        <end position="68"/>
    </location>
</feature>
<protein>
    <submittedName>
        <fullName evidence="2">Uncharacterized protein</fullName>
    </submittedName>
</protein>
<gene>
    <name evidence="2" type="ORF">L3X38_011390</name>
</gene>
<dbReference type="EMBL" id="JAJFAZ020000002">
    <property type="protein sequence ID" value="KAI5343514.1"/>
    <property type="molecule type" value="Genomic_DNA"/>
</dbReference>
<feature type="compositionally biased region" description="Basic and acidic residues" evidence="1">
    <location>
        <begin position="69"/>
        <end position="82"/>
    </location>
</feature>
<evidence type="ECO:0000313" key="2">
    <source>
        <dbReference type="EMBL" id="KAI5343514.1"/>
    </source>
</evidence>
<proteinExistence type="predicted"/>
<organism evidence="2 3">
    <name type="scientific">Prunus dulcis</name>
    <name type="common">Almond</name>
    <name type="synonym">Amygdalus dulcis</name>
    <dbReference type="NCBI Taxonomy" id="3755"/>
    <lineage>
        <taxon>Eukaryota</taxon>
        <taxon>Viridiplantae</taxon>
        <taxon>Streptophyta</taxon>
        <taxon>Embryophyta</taxon>
        <taxon>Tracheophyta</taxon>
        <taxon>Spermatophyta</taxon>
        <taxon>Magnoliopsida</taxon>
        <taxon>eudicotyledons</taxon>
        <taxon>Gunneridae</taxon>
        <taxon>Pentapetalae</taxon>
        <taxon>rosids</taxon>
        <taxon>fabids</taxon>
        <taxon>Rosales</taxon>
        <taxon>Rosaceae</taxon>
        <taxon>Amygdaloideae</taxon>
        <taxon>Amygdaleae</taxon>
        <taxon>Prunus</taxon>
    </lineage>
</organism>
<comment type="caution">
    <text evidence="2">The sequence shown here is derived from an EMBL/GenBank/DDBJ whole genome shotgun (WGS) entry which is preliminary data.</text>
</comment>
<accession>A0AAD4WHQ0</accession>
<reference evidence="2 3" key="1">
    <citation type="journal article" date="2022" name="G3 (Bethesda)">
        <title>Whole-genome sequence and methylome profiling of the almond [Prunus dulcis (Mill.) D.A. Webb] cultivar 'Nonpareil'.</title>
        <authorList>
            <person name="D'Amico-Willman K.M."/>
            <person name="Ouma W.Z."/>
            <person name="Meulia T."/>
            <person name="Sideli G.M."/>
            <person name="Gradziel T.M."/>
            <person name="Fresnedo-Ramirez J."/>
        </authorList>
    </citation>
    <scope>NUCLEOTIDE SEQUENCE [LARGE SCALE GENOMIC DNA]</scope>
    <source>
        <strain evidence="2">Clone GOH B32 T37-40</strain>
    </source>
</reference>
<feature type="region of interest" description="Disordered" evidence="1">
    <location>
        <begin position="55"/>
        <end position="87"/>
    </location>
</feature>
<dbReference type="AlphaFoldDB" id="A0AAD4WHQ0"/>
<name>A0AAD4WHQ0_PRUDU</name>
<keyword evidence="3" id="KW-1185">Reference proteome</keyword>
<dbReference type="Proteomes" id="UP001054821">
    <property type="component" value="Chromosome 2"/>
</dbReference>